<organism evidence="3 4">
    <name type="scientific">Catellatospora citrea</name>
    <dbReference type="NCBI Taxonomy" id="53366"/>
    <lineage>
        <taxon>Bacteria</taxon>
        <taxon>Bacillati</taxon>
        <taxon>Actinomycetota</taxon>
        <taxon>Actinomycetes</taxon>
        <taxon>Micromonosporales</taxon>
        <taxon>Micromonosporaceae</taxon>
        <taxon>Catellatospora</taxon>
    </lineage>
</organism>
<accession>A0A8J3KCI1</accession>
<dbReference type="SUPFAM" id="SSF160904">
    <property type="entry name" value="Jann2411-like"/>
    <property type="match status" value="1"/>
</dbReference>
<proteinExistence type="predicted"/>
<dbReference type="InterPro" id="IPR023286">
    <property type="entry name" value="ABATE_dom_sf"/>
</dbReference>
<dbReference type="EMBL" id="BONH01000007">
    <property type="protein sequence ID" value="GIF97132.1"/>
    <property type="molecule type" value="Genomic_DNA"/>
</dbReference>
<comment type="caution">
    <text evidence="3">The sequence shown here is derived from an EMBL/GenBank/DDBJ whole genome shotgun (WGS) entry which is preliminary data.</text>
</comment>
<gene>
    <name evidence="3" type="ORF">Cci01nite_22260</name>
</gene>
<protein>
    <recommendedName>
        <fullName evidence="2">Zinc finger CGNR domain-containing protein</fullName>
    </recommendedName>
</protein>
<dbReference type="PANTHER" id="PTHR35525:SF3">
    <property type="entry name" value="BLL6575 PROTEIN"/>
    <property type="match status" value="1"/>
</dbReference>
<dbReference type="InterPro" id="IPR021005">
    <property type="entry name" value="Znf_CGNR"/>
</dbReference>
<name>A0A8J3KCI1_9ACTN</name>
<reference evidence="3 4" key="1">
    <citation type="submission" date="2021-01" db="EMBL/GenBank/DDBJ databases">
        <title>Whole genome shotgun sequence of Catellatospora citrea NBRC 14495.</title>
        <authorList>
            <person name="Komaki H."/>
            <person name="Tamura T."/>
        </authorList>
    </citation>
    <scope>NUCLEOTIDE SEQUENCE [LARGE SCALE GENOMIC DNA]</scope>
    <source>
        <strain evidence="3 4">NBRC 14495</strain>
    </source>
</reference>
<keyword evidence="4" id="KW-1185">Reference proteome</keyword>
<dbReference type="RefSeq" id="WP_120314987.1">
    <property type="nucleotide sequence ID" value="NZ_BONH01000007.1"/>
</dbReference>
<feature type="domain" description="Zinc finger CGNR" evidence="2">
    <location>
        <begin position="135"/>
        <end position="175"/>
    </location>
</feature>
<feature type="region of interest" description="Disordered" evidence="1">
    <location>
        <begin position="166"/>
        <end position="185"/>
    </location>
</feature>
<dbReference type="Proteomes" id="UP000659904">
    <property type="component" value="Unassembled WGS sequence"/>
</dbReference>
<dbReference type="Pfam" id="PF07336">
    <property type="entry name" value="ABATE"/>
    <property type="match status" value="1"/>
</dbReference>
<feature type="compositionally biased region" description="Basic residues" evidence="1">
    <location>
        <begin position="167"/>
        <end position="177"/>
    </location>
</feature>
<dbReference type="Gene3D" id="1.10.3300.10">
    <property type="entry name" value="Jann2411-like domain"/>
    <property type="match status" value="1"/>
</dbReference>
<evidence type="ECO:0000313" key="4">
    <source>
        <dbReference type="Proteomes" id="UP000659904"/>
    </source>
</evidence>
<sequence>MRLAIELANTVHARQGELRDELQTPAELAAWLDQVRPLLAVPVAGGSPRAVSRGDLAAARDLRDAIRAVAAATSTGQAPDRASIEHLNAAVRVAPRWQELTPDAKSTATRHGAASVPGALAEVAADAVDLLSAGRVGACAAPGCVLLFVRDRPNREWCGNACGNRARVARHHDRHKQPAPQRDAD</sequence>
<dbReference type="Pfam" id="PF11706">
    <property type="entry name" value="zf-CGNR"/>
    <property type="match status" value="1"/>
</dbReference>
<dbReference type="PANTHER" id="PTHR35525">
    <property type="entry name" value="BLL6575 PROTEIN"/>
    <property type="match status" value="1"/>
</dbReference>
<evidence type="ECO:0000256" key="1">
    <source>
        <dbReference type="SAM" id="MobiDB-lite"/>
    </source>
</evidence>
<dbReference type="InterPro" id="IPR010852">
    <property type="entry name" value="ABATE"/>
</dbReference>
<dbReference type="AlphaFoldDB" id="A0A8J3KCI1"/>
<evidence type="ECO:0000259" key="2">
    <source>
        <dbReference type="Pfam" id="PF11706"/>
    </source>
</evidence>
<evidence type="ECO:0000313" key="3">
    <source>
        <dbReference type="EMBL" id="GIF97132.1"/>
    </source>
</evidence>